<dbReference type="Proteomes" id="UP000671995">
    <property type="component" value="Chromosome"/>
</dbReference>
<evidence type="ECO:0000313" key="2">
    <source>
        <dbReference type="Proteomes" id="UP000671995"/>
    </source>
</evidence>
<reference evidence="1" key="2">
    <citation type="journal article" date="2021" name="Microbiol. Resour. Announc.">
        <title>Complete Genome Sequences of Three Human Oral Treponema parvum Isolates.</title>
        <authorList>
            <person name="Zeng H."/>
            <person name="Watt R.M."/>
        </authorList>
    </citation>
    <scope>NUCLEOTIDE SEQUENCE</scope>
    <source>
        <strain evidence="1">ATCC 700773</strain>
    </source>
</reference>
<organism evidence="1 2">
    <name type="scientific">Treponema parvum</name>
    <dbReference type="NCBI Taxonomy" id="138851"/>
    <lineage>
        <taxon>Bacteria</taxon>
        <taxon>Pseudomonadati</taxon>
        <taxon>Spirochaetota</taxon>
        <taxon>Spirochaetia</taxon>
        <taxon>Spirochaetales</taxon>
        <taxon>Treponemataceae</taxon>
        <taxon>Treponema</taxon>
    </lineage>
</organism>
<sequence>MFLNVKGCDSFKLAYGYQAPTQMSIKTEDVESFIKLDRGDEYKTGLSIRSGNGTSRSIYITEDFDSFAAKMN</sequence>
<evidence type="ECO:0000313" key="1">
    <source>
        <dbReference type="EMBL" id="QTQ10745.1"/>
    </source>
</evidence>
<proteinExistence type="predicted"/>
<accession>A0A975EX70</accession>
<reference evidence="1" key="1">
    <citation type="submission" date="2020-05" db="EMBL/GenBank/DDBJ databases">
        <authorList>
            <person name="Zeng H."/>
            <person name="Chan Y.K."/>
            <person name="Watt R.M."/>
        </authorList>
    </citation>
    <scope>NUCLEOTIDE SEQUENCE</scope>
    <source>
        <strain evidence="1">ATCC 700773</strain>
    </source>
</reference>
<dbReference type="RefSeq" id="WP_210117542.1">
    <property type="nucleotide sequence ID" value="NZ_CP054257.1"/>
</dbReference>
<dbReference type="AlphaFoldDB" id="A0A975EX70"/>
<protein>
    <submittedName>
        <fullName evidence="1">Uncharacterized protein</fullName>
    </submittedName>
</protein>
<dbReference type="EMBL" id="CP054257">
    <property type="protein sequence ID" value="QTQ10745.1"/>
    <property type="molecule type" value="Genomic_DNA"/>
</dbReference>
<name>A0A975EX70_9SPIR</name>
<gene>
    <name evidence="1" type="ORF">HRI96_00130</name>
</gene>